<comment type="caution">
    <text evidence="2">The sequence shown here is derived from an EMBL/GenBank/DDBJ whole genome shotgun (WGS) entry which is preliminary data.</text>
</comment>
<protein>
    <submittedName>
        <fullName evidence="2">ATP-grasp domain-containing protein</fullName>
    </submittedName>
</protein>
<proteinExistence type="predicted"/>
<evidence type="ECO:0000313" key="2">
    <source>
        <dbReference type="EMBL" id="MFC3180402.1"/>
    </source>
</evidence>
<dbReference type="EMBL" id="JBHRTO010000001">
    <property type="protein sequence ID" value="MFC3180402.1"/>
    <property type="molecule type" value="Genomic_DNA"/>
</dbReference>
<evidence type="ECO:0000259" key="1">
    <source>
        <dbReference type="Pfam" id="PF14243"/>
    </source>
</evidence>
<dbReference type="RefSeq" id="WP_380072025.1">
    <property type="nucleotide sequence ID" value="NZ_JBHRTO010000001.1"/>
</dbReference>
<organism evidence="2 3">
    <name type="scientific">Cypionkella sinensis</name>
    <dbReference type="NCBI Taxonomy" id="1756043"/>
    <lineage>
        <taxon>Bacteria</taxon>
        <taxon>Pseudomonadati</taxon>
        <taxon>Pseudomonadota</taxon>
        <taxon>Alphaproteobacteria</taxon>
        <taxon>Rhodobacterales</taxon>
        <taxon>Paracoccaceae</taxon>
        <taxon>Cypionkella</taxon>
    </lineage>
</organism>
<sequence>MNSLFWPFGRRCRVAKESIRDAWILQQFEDTQKLAHALDQLGISYSWHKVVPFVGALIPEPEVHDPRAVVMFGSYTLWRYAESKGLTPGVFRIKPFVHEMPWQTYMLNGPDAIFLTVSDIDSKLPQADQHWFIRPVADSKEQAGSVRAVATIRETARKVMALDPDEIPNGSLRPDTLMMLTPPARILKDWRIWIVDGQVITYSLYKEGARVTYRHEIDADALAFAQNMARLNPAYSPAYVMDICRTEDGLRLLETNCINAAGFYAADLVRLAEVIDAIA</sequence>
<dbReference type="Pfam" id="PF14243">
    <property type="entry name" value="R2K_3"/>
    <property type="match status" value="1"/>
</dbReference>
<reference evidence="3" key="1">
    <citation type="journal article" date="2019" name="Int. J. Syst. Evol. Microbiol.">
        <title>The Global Catalogue of Microorganisms (GCM) 10K type strain sequencing project: providing services to taxonomists for standard genome sequencing and annotation.</title>
        <authorList>
            <consortium name="The Broad Institute Genomics Platform"/>
            <consortium name="The Broad Institute Genome Sequencing Center for Infectious Disease"/>
            <person name="Wu L."/>
            <person name="Ma J."/>
        </authorList>
    </citation>
    <scope>NUCLEOTIDE SEQUENCE [LARGE SCALE GENOMIC DNA]</scope>
    <source>
        <strain evidence="3">KCTC 52039</strain>
    </source>
</reference>
<keyword evidence="3" id="KW-1185">Reference proteome</keyword>
<dbReference type="Proteomes" id="UP001595547">
    <property type="component" value="Unassembled WGS sequence"/>
</dbReference>
<dbReference type="InterPro" id="IPR025643">
    <property type="entry name" value="R2K_3"/>
</dbReference>
<feature type="domain" description="ATP-grasp" evidence="1">
    <location>
        <begin position="132"/>
        <end position="269"/>
    </location>
</feature>
<gene>
    <name evidence="2" type="ORF">ACFOGH_05340</name>
</gene>
<evidence type="ECO:0000313" key="3">
    <source>
        <dbReference type="Proteomes" id="UP001595547"/>
    </source>
</evidence>
<accession>A0ABV7IZ71</accession>
<name>A0ABV7IZ71_9RHOB</name>